<accession>A0A1Y0SZH8</accession>
<organism evidence="1 2">
    <name type="scientific">Pseudomonas phage Phabio</name>
    <dbReference type="NCBI Taxonomy" id="2006668"/>
    <lineage>
        <taxon>Viruses</taxon>
        <taxon>Duplodnaviria</taxon>
        <taxon>Heunggongvirae</taxon>
        <taxon>Uroviricota</taxon>
        <taxon>Caudoviricetes</taxon>
        <taxon>Chimalliviridae</taxon>
        <taxon>Phabiovirus</taxon>
        <taxon>Phabiovirus phabio</taxon>
    </lineage>
</organism>
<reference evidence="1 2" key="1">
    <citation type="submission" date="2017-05" db="EMBL/GenBank/DDBJ databases">
        <authorList>
            <person name="Song R."/>
            <person name="Chenine A.L."/>
            <person name="Ruprecht R.M."/>
        </authorList>
    </citation>
    <scope>NUCLEOTIDE SEQUENCE [LARGE SCALE GENOMIC DNA]</scope>
</reference>
<proteinExistence type="predicted"/>
<dbReference type="Proteomes" id="UP000225448">
    <property type="component" value="Segment"/>
</dbReference>
<keyword evidence="2" id="KW-1185">Reference proteome</keyword>
<name>A0A1Y0SZH8_9CAUD</name>
<evidence type="ECO:0000313" key="2">
    <source>
        <dbReference type="Proteomes" id="UP000225448"/>
    </source>
</evidence>
<dbReference type="EMBL" id="MF042360">
    <property type="protein sequence ID" value="ARV76638.1"/>
    <property type="molecule type" value="Genomic_DNA"/>
</dbReference>
<gene>
    <name evidence="1" type="ORF">PHABIO_7</name>
</gene>
<protein>
    <submittedName>
        <fullName evidence="1">Uncharacterized protein</fullName>
    </submittedName>
</protein>
<sequence length="138" mass="16625">MKLYRWLNDKGNGLYQDNFPSRVGLVFGGPDSHEDIPYYQPPLYEDVRGFKFEELDRYFCAFLSIDQMMSWFREIDTLSIFVEGGKLMEITIEDQYVLSGRHQCIYRKYRSTEEREITVDEFIDLADTAENKWRKFWD</sequence>
<evidence type="ECO:0000313" key="1">
    <source>
        <dbReference type="EMBL" id="ARV76638.1"/>
    </source>
</evidence>